<evidence type="ECO:0000259" key="2">
    <source>
        <dbReference type="Pfam" id="PF00144"/>
    </source>
</evidence>
<feature type="signal peptide" evidence="1">
    <location>
        <begin position="1"/>
        <end position="24"/>
    </location>
</feature>
<protein>
    <submittedName>
        <fullName evidence="3">Beta-lactamase family protein</fullName>
    </submittedName>
</protein>
<dbReference type="PANTHER" id="PTHR46825:SF15">
    <property type="entry name" value="BETA-LACTAMASE-RELATED DOMAIN-CONTAINING PROTEIN"/>
    <property type="match status" value="1"/>
</dbReference>
<evidence type="ECO:0000256" key="1">
    <source>
        <dbReference type="SAM" id="SignalP"/>
    </source>
</evidence>
<feature type="chain" id="PRO_5045698759" evidence="1">
    <location>
        <begin position="25"/>
        <end position="377"/>
    </location>
</feature>
<dbReference type="InterPro" id="IPR050491">
    <property type="entry name" value="AmpC-like"/>
</dbReference>
<organism evidence="3 4">
    <name type="scientific">Brevundimonas nasdae</name>
    <dbReference type="NCBI Taxonomy" id="172043"/>
    <lineage>
        <taxon>Bacteria</taxon>
        <taxon>Pseudomonadati</taxon>
        <taxon>Pseudomonadota</taxon>
        <taxon>Alphaproteobacteria</taxon>
        <taxon>Caulobacterales</taxon>
        <taxon>Caulobacteraceae</taxon>
        <taxon>Brevundimonas</taxon>
    </lineage>
</organism>
<dbReference type="PANTHER" id="PTHR46825">
    <property type="entry name" value="D-ALANYL-D-ALANINE-CARBOXYPEPTIDASE/ENDOPEPTIDASE AMPH"/>
    <property type="match status" value="1"/>
</dbReference>
<dbReference type="EMBL" id="CP080034">
    <property type="protein sequence ID" value="QYC09366.1"/>
    <property type="molecule type" value="Genomic_DNA"/>
</dbReference>
<proteinExistence type="predicted"/>
<dbReference type="Proteomes" id="UP000824334">
    <property type="component" value="Chromosome"/>
</dbReference>
<keyword evidence="4" id="KW-1185">Reference proteome</keyword>
<dbReference type="Pfam" id="PF00144">
    <property type="entry name" value="Beta-lactamase"/>
    <property type="match status" value="1"/>
</dbReference>
<sequence>MIMDRRTVLISGLASTLPVGAASAAEASAYEAVLDKLFAEKAPVALAGGVVTRDGLIWSGVRGVRQVGGSDAVTPDDRWHLGSNTKAMTAALYARLVEQGRAAWDAPLSTLFPGAAIDPAWSGVTITDFIQHRAGLKDEDALGMVFFMTSRDDPRPWPVQRRAIAEAALAKPPTGARGAFEYANVNYILVGAAIEQITGGSWEDAMKAEVFTPLGLTSAGFGAPARNVQGGANAWGHEGEGADRVAMDPASPGSDNPLALGPAGTVHMSLADYAAWLKVFLTDGGGWLKPESIAALSTPSPGADTPYAGGWIAPPHAPWASGPVLMHEGSNTLWHAVAAVAPVRGVAFIGLSNQGPEAGAANGLMPGLVRALGAAPA</sequence>
<gene>
    <name evidence="3" type="ORF">KWG56_12215</name>
</gene>
<evidence type="ECO:0000313" key="4">
    <source>
        <dbReference type="Proteomes" id="UP000824334"/>
    </source>
</evidence>
<accession>A0ABX8TDV3</accession>
<keyword evidence="1" id="KW-0732">Signal</keyword>
<feature type="domain" description="Beta-lactamase-related" evidence="2">
    <location>
        <begin position="49"/>
        <end position="359"/>
    </location>
</feature>
<name>A0ABX8TDV3_9CAUL</name>
<reference evidence="3 4" key="1">
    <citation type="submission" date="2021-07" db="EMBL/GenBank/DDBJ databases">
        <title>Isolation and characterization of bacteria from a gold mining with a capacity of golden bioaccumulation.</title>
        <authorList>
            <person name="Yang X.J."/>
        </authorList>
    </citation>
    <scope>NUCLEOTIDE SEQUENCE [LARGE SCALE GENOMIC DNA]</scope>
    <source>
        <strain evidence="3 4">Au29</strain>
    </source>
</reference>
<dbReference type="InterPro" id="IPR001466">
    <property type="entry name" value="Beta-lactam-related"/>
</dbReference>
<evidence type="ECO:0000313" key="3">
    <source>
        <dbReference type="EMBL" id="QYC09366.1"/>
    </source>
</evidence>